<gene>
    <name evidence="1" type="ORF">I551_3175</name>
</gene>
<reference evidence="1 2" key="1">
    <citation type="submission" date="2014-01" db="EMBL/GenBank/DDBJ databases">
        <authorList>
            <person name="Dobos K."/>
            <person name="Lenaerts A."/>
            <person name="Ordway D."/>
            <person name="DeGroote M.A."/>
            <person name="Parker T."/>
            <person name="Sizemore C."/>
            <person name="Tallon L.J."/>
            <person name="Sadzewicz L.K."/>
            <person name="Sengamalay N."/>
            <person name="Fraser C.M."/>
            <person name="Hine E."/>
            <person name="Shefchek K.A."/>
            <person name="Das S.P."/>
            <person name="Tettelin H."/>
        </authorList>
    </citation>
    <scope>NUCLEOTIDE SEQUENCE [LARGE SCALE GENOMIC DNA]</scope>
    <source>
        <strain evidence="1 2">Harvey</strain>
    </source>
</reference>
<dbReference type="GO" id="GO:0050111">
    <property type="term" value="F:mycocerosate synthase activity"/>
    <property type="evidence" value="ECO:0007669"/>
    <property type="project" value="UniProtKB-EC"/>
</dbReference>
<dbReference type="Proteomes" id="UP000020681">
    <property type="component" value="Unassembled WGS sequence"/>
</dbReference>
<sequence>MARLFPGPLSADERQTTVVDHERDNMRLQIRTPGDLQTLELAACDRVPPGPVRSRSR</sequence>
<keyword evidence="1" id="KW-0012">Acyltransferase</keyword>
<name>A0ABN0QZZ9_MYCUL</name>
<evidence type="ECO:0000313" key="2">
    <source>
        <dbReference type="Proteomes" id="UP000020681"/>
    </source>
</evidence>
<keyword evidence="2" id="KW-1185">Reference proteome</keyword>
<protein>
    <submittedName>
        <fullName evidence="1">Mycocerosic acid synthase domain protein</fullName>
        <ecNumber evidence="1">2.3.1.111</ecNumber>
    </submittedName>
</protein>
<comment type="caution">
    <text evidence="1">The sequence shown here is derived from an EMBL/GenBank/DDBJ whole genome shotgun (WGS) entry which is preliminary data.</text>
</comment>
<proteinExistence type="predicted"/>
<organism evidence="1 2">
    <name type="scientific">Mycobacterium ulcerans str. Harvey</name>
    <dbReference type="NCBI Taxonomy" id="1299332"/>
    <lineage>
        <taxon>Bacteria</taxon>
        <taxon>Bacillati</taxon>
        <taxon>Actinomycetota</taxon>
        <taxon>Actinomycetes</taxon>
        <taxon>Mycobacteriales</taxon>
        <taxon>Mycobacteriaceae</taxon>
        <taxon>Mycobacterium</taxon>
        <taxon>Mycobacterium ulcerans group</taxon>
    </lineage>
</organism>
<evidence type="ECO:0000313" key="1">
    <source>
        <dbReference type="EMBL" id="EUA90343.1"/>
    </source>
</evidence>
<keyword evidence="1" id="KW-0808">Transferase</keyword>
<accession>A0ABN0QZZ9</accession>
<dbReference type="EC" id="2.3.1.111" evidence="1"/>
<dbReference type="EMBL" id="JAOL01000105">
    <property type="protein sequence ID" value="EUA90343.1"/>
    <property type="molecule type" value="Genomic_DNA"/>
</dbReference>